<gene>
    <name evidence="1" type="ORF">HZZ10_16160</name>
</gene>
<evidence type="ECO:0000313" key="1">
    <source>
        <dbReference type="EMBL" id="NYS95052.1"/>
    </source>
</evidence>
<dbReference type="CDD" id="cd14748">
    <property type="entry name" value="PBP2_UgpB"/>
    <property type="match status" value="1"/>
</dbReference>
<dbReference type="InterPro" id="IPR050490">
    <property type="entry name" value="Bact_solute-bd_prot1"/>
</dbReference>
<reference evidence="1 2" key="1">
    <citation type="submission" date="2020-07" db="EMBL/GenBank/DDBJ databases">
        <title>MOT database genomes.</title>
        <authorList>
            <person name="Joseph S."/>
            <person name="Aduse-Opoku J."/>
            <person name="Hashim A."/>
            <person name="Wade W."/>
            <person name="Curtis M."/>
        </authorList>
    </citation>
    <scope>NUCLEOTIDE SEQUENCE [LARGE SCALE GENOMIC DNA]</scope>
    <source>
        <strain evidence="1 2">DSM 100099</strain>
    </source>
</reference>
<dbReference type="InterPro" id="IPR006059">
    <property type="entry name" value="SBP"/>
</dbReference>
<dbReference type="Proteomes" id="UP000561011">
    <property type="component" value="Unassembled WGS sequence"/>
</dbReference>
<dbReference type="Gene3D" id="3.40.190.10">
    <property type="entry name" value="Periplasmic binding protein-like II"/>
    <property type="match status" value="1"/>
</dbReference>
<dbReference type="RefSeq" id="WP_179914283.1">
    <property type="nucleotide sequence ID" value="NZ_JACBYE010000053.1"/>
</dbReference>
<dbReference type="Pfam" id="PF13416">
    <property type="entry name" value="SBP_bac_8"/>
    <property type="match status" value="1"/>
</dbReference>
<dbReference type="PANTHER" id="PTHR43649">
    <property type="entry name" value="ARABINOSE-BINDING PROTEIN-RELATED"/>
    <property type="match status" value="1"/>
</dbReference>
<evidence type="ECO:0000313" key="2">
    <source>
        <dbReference type="Proteomes" id="UP000561011"/>
    </source>
</evidence>
<accession>A0A853EZP3</accession>
<name>A0A853EZP3_9MICO</name>
<keyword evidence="2" id="KW-1185">Reference proteome</keyword>
<protein>
    <submittedName>
        <fullName evidence="1">ABC transporter substrate-binding protein</fullName>
    </submittedName>
</protein>
<proteinExistence type="predicted"/>
<dbReference type="EMBL" id="JACBYE010000053">
    <property type="protein sequence ID" value="NYS95052.1"/>
    <property type="molecule type" value="Genomic_DNA"/>
</dbReference>
<organism evidence="1 2">
    <name type="scientific">Sanguibacter inulinus</name>
    <dbReference type="NCBI Taxonomy" id="60922"/>
    <lineage>
        <taxon>Bacteria</taxon>
        <taxon>Bacillati</taxon>
        <taxon>Actinomycetota</taxon>
        <taxon>Actinomycetes</taxon>
        <taxon>Micrococcales</taxon>
        <taxon>Sanguibacteraceae</taxon>
        <taxon>Sanguibacter</taxon>
    </lineage>
</organism>
<sequence>MSNSTNVFSADSGWIPSRRNVLQLGGLGAVGLFLAACSGPSVSEGSARADGQPATDWSTVTPAKEITWWSNHPGASKEIEEELIKRFNEVHPDIAVKLVTAGANYDEVAQRFQAASSTSNLPDLVISSDVWWFRYFLNGQIMALDEVFTHLDVDTKDFNTTLYSDYEFDSKHWAAPYARSTPLFYYNKTVWAAAGLPDRGPKTWAELEEWAPAIREQVPADGAPLGLGTGTSWAGWWMENILWGQGAAYSDEWTVTLDTPEAEAAGEFVRGLFNDSKVAGVGTDTQANFAAGIFGSFVGSTGSLKGLLDAADFEIGTAFLPDGPSGSGVPTGGTGLAIPSSRSPEQQLAAAMFLAFITDAENTAYFSANTGYMPVRTSAQEGETMAAIYETTPQFRTAIDQLETKTRTQDWVRVFVPGGDQIITDGIEQMVLKNTPAAEAWAAITPRLEKAFSENVEPYL</sequence>
<dbReference type="PANTHER" id="PTHR43649:SF30">
    <property type="entry name" value="ABC TRANSPORTER SUBSTRATE-BINDING PROTEIN"/>
    <property type="match status" value="1"/>
</dbReference>
<dbReference type="PROSITE" id="PS51318">
    <property type="entry name" value="TAT"/>
    <property type="match status" value="1"/>
</dbReference>
<dbReference type="InterPro" id="IPR006311">
    <property type="entry name" value="TAT_signal"/>
</dbReference>
<comment type="caution">
    <text evidence="1">The sequence shown here is derived from an EMBL/GenBank/DDBJ whole genome shotgun (WGS) entry which is preliminary data.</text>
</comment>
<dbReference type="AlphaFoldDB" id="A0A853EZP3"/>
<dbReference type="SUPFAM" id="SSF53850">
    <property type="entry name" value="Periplasmic binding protein-like II"/>
    <property type="match status" value="1"/>
</dbReference>